<dbReference type="InterPro" id="IPR032787">
    <property type="entry name" value="Prok-E2_D"/>
</dbReference>
<protein>
    <recommendedName>
        <fullName evidence="2">PRTRC system protein B</fullName>
    </recommendedName>
</protein>
<proteinExistence type="predicted"/>
<organism evidence="1">
    <name type="scientific">marine sediment metagenome</name>
    <dbReference type="NCBI Taxonomy" id="412755"/>
    <lineage>
        <taxon>unclassified sequences</taxon>
        <taxon>metagenomes</taxon>
        <taxon>ecological metagenomes</taxon>
    </lineage>
</organism>
<evidence type="ECO:0000313" key="1">
    <source>
        <dbReference type="EMBL" id="GAJ16172.1"/>
    </source>
</evidence>
<evidence type="ECO:0008006" key="2">
    <source>
        <dbReference type="Google" id="ProtNLM"/>
    </source>
</evidence>
<comment type="caution">
    <text evidence="1">The sequence shown here is derived from an EMBL/GenBank/DDBJ whole genome shotgun (WGS) entry which is preliminary data.</text>
</comment>
<accession>X1VEI4</accession>
<dbReference type="EMBL" id="BARW01027590">
    <property type="protein sequence ID" value="GAJ16172.1"/>
    <property type="molecule type" value="Genomic_DNA"/>
</dbReference>
<name>X1VEI4_9ZZZZ</name>
<gene>
    <name evidence="1" type="ORF">S12H4_44737</name>
</gene>
<dbReference type="AlphaFoldDB" id="X1VEI4"/>
<sequence length="229" mass="26073">MTNEKPANFEWAVPEKLGIPPDPLRLRLDFHHQAVVMTNFKEETTTRKVVSAMDIAHALASELSFGTGLLPDRTLWWQNTKGGPVVALYVEPQVRLLSLQMDAGQPPRRFKVPLPGLIFLCRPGTPPWVYAVKKKPTKETDAVYKAPLANVFSSGRTCPGSHKFPMRIRDIVESFFMSFFSATADLYNRSNKFPKDVILLWAYLDKKKRFPKEDLVAHGTVRDLMEMEK</sequence>
<reference evidence="1" key="1">
    <citation type="journal article" date="2014" name="Front. Microbiol.">
        <title>High frequency of phylogenetically diverse reductive dehalogenase-homologous genes in deep subseafloor sedimentary metagenomes.</title>
        <authorList>
            <person name="Kawai M."/>
            <person name="Futagami T."/>
            <person name="Toyoda A."/>
            <person name="Takaki Y."/>
            <person name="Nishi S."/>
            <person name="Hori S."/>
            <person name="Arai W."/>
            <person name="Tsubouchi T."/>
            <person name="Morono Y."/>
            <person name="Uchiyama I."/>
            <person name="Ito T."/>
            <person name="Fujiyama A."/>
            <person name="Inagaki F."/>
            <person name="Takami H."/>
        </authorList>
    </citation>
    <scope>NUCLEOTIDE SEQUENCE</scope>
    <source>
        <strain evidence="1">Expedition CK06-06</strain>
    </source>
</reference>
<dbReference type="Pfam" id="PF14460">
    <property type="entry name" value="Prok-E2_D"/>
    <property type="match status" value="1"/>
</dbReference>